<dbReference type="KEGG" id="sgs:AVL59_12815"/>
<dbReference type="OrthoDB" id="9775224at2"/>
<dbReference type="STRING" id="68214.AVL59_12815"/>
<dbReference type="Pfam" id="PF03976">
    <property type="entry name" value="PPK2"/>
    <property type="match status" value="1"/>
</dbReference>
<reference evidence="3 5" key="1">
    <citation type="submission" date="2016-06" db="EMBL/GenBank/DDBJ databases">
        <title>Complete genome sequence of Streptomyces griseochromogenes ATCC 14511, the Blasticidin S producer.</title>
        <authorList>
            <person name="Wu L."/>
        </authorList>
    </citation>
    <scope>NUCLEOTIDE SEQUENCE [LARGE SCALE GENOMIC DNA]</scope>
    <source>
        <strain evidence="3 5">ATCC 14511</strain>
    </source>
</reference>
<dbReference type="Proteomes" id="UP000092659">
    <property type="component" value="Chromosome"/>
</dbReference>
<dbReference type="Proteomes" id="UP001519309">
    <property type="component" value="Unassembled WGS sequence"/>
</dbReference>
<dbReference type="PANTHER" id="PTHR34383:SF3">
    <property type="entry name" value="POLYPHOSPHATE:AMP PHOSPHOTRANSFERASE"/>
    <property type="match status" value="1"/>
</dbReference>
<evidence type="ECO:0000313" key="3">
    <source>
        <dbReference type="EMBL" id="ANP50383.1"/>
    </source>
</evidence>
<dbReference type="InterPro" id="IPR022300">
    <property type="entry name" value="PPK2-rel_1"/>
</dbReference>
<evidence type="ECO:0000259" key="2">
    <source>
        <dbReference type="Pfam" id="PF03976"/>
    </source>
</evidence>
<sequence>MDDSAASIADFIGPLRVAPGSKVRLGQDFDPRYRAGLKKRDGVELLRSGVALLAEYQERLAAQDTQGVLLCLQALDAGGKDGTIRHVMSGVNPQGVKVSSFKVPSSEELSHDYLWRYVRRLPARGEIAIFNRSHYEEVLVVRVHPENLIRQKLPEQAREDDVWARRYREINDWERYLTDNGFRVVKVFLNLSEEEQRIRFLKRIDLPEKNWKFSAADVRERRHWDAYQRAFSEMLSATSTPWAPWYVVPADRKWFARICTAAILAHTLMDIDPRYPVVSEEARQDLRTARRELEEEAPCGAAADPYEAGHGSAGGGTEAGRGRAKGRRGGRG</sequence>
<dbReference type="PANTHER" id="PTHR34383">
    <property type="entry name" value="POLYPHOSPHATE:AMP PHOSPHOTRANSFERASE-RELATED"/>
    <property type="match status" value="1"/>
</dbReference>
<keyword evidence="6" id="KW-1185">Reference proteome</keyword>
<feature type="domain" description="Polyphosphate kinase-2-related" evidence="2">
    <location>
        <begin position="40"/>
        <end position="269"/>
    </location>
</feature>
<dbReference type="InterPro" id="IPR022488">
    <property type="entry name" value="PPK2-related"/>
</dbReference>
<dbReference type="AlphaFoldDB" id="A0A1B1AUY1"/>
<dbReference type="EMBL" id="CP016279">
    <property type="protein sequence ID" value="ANP50383.1"/>
    <property type="molecule type" value="Genomic_DNA"/>
</dbReference>
<evidence type="ECO:0000313" key="4">
    <source>
        <dbReference type="EMBL" id="MBP2047927.1"/>
    </source>
</evidence>
<dbReference type="EMBL" id="JAGGLP010000002">
    <property type="protein sequence ID" value="MBP2047927.1"/>
    <property type="molecule type" value="Genomic_DNA"/>
</dbReference>
<dbReference type="SUPFAM" id="SSF52540">
    <property type="entry name" value="P-loop containing nucleoside triphosphate hydrolases"/>
    <property type="match status" value="1"/>
</dbReference>
<evidence type="ECO:0000313" key="5">
    <source>
        <dbReference type="Proteomes" id="UP000092659"/>
    </source>
</evidence>
<dbReference type="RefSeq" id="WP_067303001.1">
    <property type="nucleotide sequence ID" value="NZ_CP016279.1"/>
</dbReference>
<evidence type="ECO:0000313" key="6">
    <source>
        <dbReference type="Proteomes" id="UP001519309"/>
    </source>
</evidence>
<feature type="region of interest" description="Disordered" evidence="1">
    <location>
        <begin position="287"/>
        <end position="332"/>
    </location>
</feature>
<gene>
    <name evidence="3" type="ORF">AVL59_12815</name>
    <name evidence="4" type="ORF">J2Z21_000851</name>
</gene>
<dbReference type="GO" id="GO:0016776">
    <property type="term" value="F:phosphotransferase activity, phosphate group as acceptor"/>
    <property type="evidence" value="ECO:0007669"/>
    <property type="project" value="InterPro"/>
</dbReference>
<dbReference type="GO" id="GO:0006797">
    <property type="term" value="P:polyphosphate metabolic process"/>
    <property type="evidence" value="ECO:0007669"/>
    <property type="project" value="InterPro"/>
</dbReference>
<name>A0A1B1AUY1_9ACTN</name>
<protein>
    <submittedName>
        <fullName evidence="4">PPK2 family polyphosphate:nucleotide phosphotransferase</fullName>
    </submittedName>
</protein>
<proteinExistence type="predicted"/>
<dbReference type="InterPro" id="IPR027417">
    <property type="entry name" value="P-loop_NTPase"/>
</dbReference>
<dbReference type="Gene3D" id="3.40.50.300">
    <property type="entry name" value="P-loop containing nucleotide triphosphate hydrolases"/>
    <property type="match status" value="1"/>
</dbReference>
<reference evidence="4 6" key="2">
    <citation type="submission" date="2021-03" db="EMBL/GenBank/DDBJ databases">
        <title>Genomic Encyclopedia of Type Strains, Phase IV (KMG-IV): sequencing the most valuable type-strain genomes for metagenomic binning, comparative biology and taxonomic classification.</title>
        <authorList>
            <person name="Goeker M."/>
        </authorList>
    </citation>
    <scope>NUCLEOTIDE SEQUENCE [LARGE SCALE GENOMIC DNA]</scope>
    <source>
        <strain evidence="4 6">DSM 40499</strain>
    </source>
</reference>
<organism evidence="3 5">
    <name type="scientific">Streptomyces griseochromogenes</name>
    <dbReference type="NCBI Taxonomy" id="68214"/>
    <lineage>
        <taxon>Bacteria</taxon>
        <taxon>Bacillati</taxon>
        <taxon>Actinomycetota</taxon>
        <taxon>Actinomycetes</taxon>
        <taxon>Kitasatosporales</taxon>
        <taxon>Streptomycetaceae</taxon>
        <taxon>Streptomyces</taxon>
    </lineage>
</organism>
<accession>A0A1B1AUY1</accession>
<evidence type="ECO:0000256" key="1">
    <source>
        <dbReference type="SAM" id="MobiDB-lite"/>
    </source>
</evidence>
<feature type="compositionally biased region" description="Basic residues" evidence="1">
    <location>
        <begin position="322"/>
        <end position="332"/>
    </location>
</feature>
<dbReference type="NCBIfam" id="TIGR03709">
    <property type="entry name" value="PPK2_rel_1"/>
    <property type="match status" value="1"/>
</dbReference>